<sequence>MTTTRQIKVLTAPLLARNPDLVDAGKNILWLTPIDHVGRLILIDRTSHPDSFVVSWHIVQFFMPETTSWFSLGRCGDRIARSKHFLGGSSWCWADPTIYQDFVVRVEADILPLFRSLDTTRKSLEFQRGDPQRNGFLDHYWHLGACIALGEIEKAQALFSPLRGYRVGGRPAENPAEQRVFERLRALDQPLHSGDRAALCALLGQWEAENLVGSPLEPYWLRNAFPPDGVG</sequence>
<keyword evidence="2" id="KW-1185">Reference proteome</keyword>
<gene>
    <name evidence="1" type="ORF">ABID43_002499</name>
</gene>
<evidence type="ECO:0000313" key="2">
    <source>
        <dbReference type="Proteomes" id="UP001549145"/>
    </source>
</evidence>
<protein>
    <submittedName>
        <fullName evidence="1">Uncharacterized protein</fullName>
    </submittedName>
</protein>
<accession>A0ABV2L882</accession>
<name>A0ABV2L882_9HYPH</name>
<comment type="caution">
    <text evidence="1">The sequence shown here is derived from an EMBL/GenBank/DDBJ whole genome shotgun (WGS) entry which is preliminary data.</text>
</comment>
<dbReference type="Proteomes" id="UP001549145">
    <property type="component" value="Unassembled WGS sequence"/>
</dbReference>
<reference evidence="1 2" key="1">
    <citation type="submission" date="2024-06" db="EMBL/GenBank/DDBJ databases">
        <title>Genomic Encyclopedia of Type Strains, Phase IV (KMG-IV): sequencing the most valuable type-strain genomes for metagenomic binning, comparative biology and taxonomic classification.</title>
        <authorList>
            <person name="Goeker M."/>
        </authorList>
    </citation>
    <scope>NUCLEOTIDE SEQUENCE [LARGE SCALE GENOMIC DNA]</scope>
    <source>
        <strain evidence="1 2">DSM 21331</strain>
    </source>
</reference>
<dbReference type="EMBL" id="JBEPMM010000006">
    <property type="protein sequence ID" value="MET3692955.1"/>
    <property type="molecule type" value="Genomic_DNA"/>
</dbReference>
<organism evidence="1 2">
    <name type="scientific">Methylobacterium goesingense</name>
    <dbReference type="NCBI Taxonomy" id="243690"/>
    <lineage>
        <taxon>Bacteria</taxon>
        <taxon>Pseudomonadati</taxon>
        <taxon>Pseudomonadota</taxon>
        <taxon>Alphaproteobacteria</taxon>
        <taxon>Hyphomicrobiales</taxon>
        <taxon>Methylobacteriaceae</taxon>
        <taxon>Methylobacterium</taxon>
    </lineage>
</organism>
<dbReference type="RefSeq" id="WP_238280815.1">
    <property type="nucleotide sequence ID" value="NZ_BPQL01000101.1"/>
</dbReference>
<evidence type="ECO:0000313" key="1">
    <source>
        <dbReference type="EMBL" id="MET3692955.1"/>
    </source>
</evidence>
<proteinExistence type="predicted"/>